<gene>
    <name evidence="3" type="ORF">LDH80_08030</name>
</gene>
<dbReference type="InterPro" id="IPR000408">
    <property type="entry name" value="Reg_chr_condens"/>
</dbReference>
<dbReference type="Pfam" id="PF00415">
    <property type="entry name" value="RCC1"/>
    <property type="match status" value="1"/>
</dbReference>
<dbReference type="NCBIfam" id="TIGR01451">
    <property type="entry name" value="B_ant_repeat"/>
    <property type="match status" value="1"/>
</dbReference>
<dbReference type="PANTHER" id="PTHR34819">
    <property type="entry name" value="LARGE CYSTEINE-RICH PERIPLASMIC PROTEIN OMCB"/>
    <property type="match status" value="1"/>
</dbReference>
<dbReference type="PANTHER" id="PTHR34819:SF3">
    <property type="entry name" value="CELL SURFACE PROTEIN"/>
    <property type="match status" value="1"/>
</dbReference>
<dbReference type="Proteomes" id="UP001164506">
    <property type="component" value="Chromosome"/>
</dbReference>
<accession>A0ABY6R8P7</accession>
<dbReference type="Pfam" id="PF01345">
    <property type="entry name" value="DUF11"/>
    <property type="match status" value="1"/>
</dbReference>
<proteinExistence type="predicted"/>
<dbReference type="PROSITE" id="PS50012">
    <property type="entry name" value="RCC1_3"/>
    <property type="match status" value="1"/>
</dbReference>
<evidence type="ECO:0000313" key="3">
    <source>
        <dbReference type="EMBL" id="UZX26441.1"/>
    </source>
</evidence>
<dbReference type="Gene3D" id="2.60.40.1170">
    <property type="entry name" value="Mu homology domain, subdomain B"/>
    <property type="match status" value="1"/>
</dbReference>
<evidence type="ECO:0000256" key="1">
    <source>
        <dbReference type="SAM" id="MobiDB-lite"/>
    </source>
</evidence>
<evidence type="ECO:0000313" key="4">
    <source>
        <dbReference type="Proteomes" id="UP001164506"/>
    </source>
</evidence>
<sequence length="189" mass="18924">MAGGYQHSLALLSDGHVRSWGLNHTGRLGDGTTDFRISPVAVGSLSDVVSITAGTTHGVAVTQPLADLAASIAAGPEPVADGGTLTYTIRVRNRGPTAAEDVVLTDNLPANVRFTTATPSTGMCDTPPAGRTDTVTCHFGSLADGATATPTLKVTVRSTGAVTNGASATGSTPDPRSGNNSAAITTPLN</sequence>
<dbReference type="InterPro" id="IPR051172">
    <property type="entry name" value="Chlamydia_OmcB"/>
</dbReference>
<dbReference type="Gene3D" id="2.130.10.30">
    <property type="entry name" value="Regulator of chromosome condensation 1/beta-lactamase-inhibitor protein II"/>
    <property type="match status" value="1"/>
</dbReference>
<keyword evidence="4" id="KW-1185">Reference proteome</keyword>
<dbReference type="InterPro" id="IPR009091">
    <property type="entry name" value="RCC1/BLIP-II"/>
</dbReference>
<feature type="domain" description="DUF11" evidence="2">
    <location>
        <begin position="67"/>
        <end position="185"/>
    </location>
</feature>
<name>A0ABY6R8P7_9ACTN</name>
<dbReference type="InterPro" id="IPR047589">
    <property type="entry name" value="DUF11_rpt"/>
</dbReference>
<evidence type="ECO:0000259" key="2">
    <source>
        <dbReference type="Pfam" id="PF01345"/>
    </source>
</evidence>
<dbReference type="InterPro" id="IPR001434">
    <property type="entry name" value="OmcB-like_DUF11"/>
</dbReference>
<dbReference type="GeneID" id="95599384"/>
<dbReference type="SUPFAM" id="SSF50985">
    <property type="entry name" value="RCC1/BLIP-II"/>
    <property type="match status" value="1"/>
</dbReference>
<dbReference type="RefSeq" id="WP_267260448.1">
    <property type="nucleotide sequence ID" value="NZ_CP084204.1"/>
</dbReference>
<reference evidence="3" key="1">
    <citation type="submission" date="2021-09" db="EMBL/GenBank/DDBJ databases">
        <title>Complete genome sequence and metabolic characterization of Streptomyces tanashiensis DSM 731 the producer of antibacterial Kalafungin and diverse secondary metabolites.</title>
        <authorList>
            <person name="Abbasi M.N."/>
            <person name="Anwar M.N."/>
            <person name="Alam K."/>
            <person name="Shoaib M."/>
            <person name="Lin Z."/>
            <person name="Hayat M."/>
            <person name="Ali M.I."/>
            <person name="Malik H.M.T."/>
            <person name="Ahmed I."/>
            <person name="Li A."/>
            <person name="Hailong Wang H."/>
            <person name="Zhang Y."/>
        </authorList>
    </citation>
    <scope>NUCLEOTIDE SEQUENCE</scope>
    <source>
        <strain evidence="3">Kala</strain>
    </source>
</reference>
<dbReference type="EMBL" id="CP084204">
    <property type="protein sequence ID" value="UZX26441.1"/>
    <property type="molecule type" value="Genomic_DNA"/>
</dbReference>
<feature type="region of interest" description="Disordered" evidence="1">
    <location>
        <begin position="163"/>
        <end position="189"/>
    </location>
</feature>
<protein>
    <submittedName>
        <fullName evidence="3">DUF11 domain-containing protein</fullName>
    </submittedName>
</protein>
<organism evidence="3 4">
    <name type="scientific">Streptomyces tanashiensis</name>
    <dbReference type="NCBI Taxonomy" id="67367"/>
    <lineage>
        <taxon>Bacteria</taxon>
        <taxon>Bacillati</taxon>
        <taxon>Actinomycetota</taxon>
        <taxon>Actinomycetes</taxon>
        <taxon>Kitasatosporales</taxon>
        <taxon>Streptomycetaceae</taxon>
        <taxon>Streptomyces</taxon>
    </lineage>
</organism>
<dbReference type="PROSITE" id="PS00626">
    <property type="entry name" value="RCC1_2"/>
    <property type="match status" value="1"/>
</dbReference>